<evidence type="ECO:0000313" key="3">
    <source>
        <dbReference type="Proteomes" id="UP000324897"/>
    </source>
</evidence>
<dbReference type="AlphaFoldDB" id="A0A5J9UY22"/>
<evidence type="ECO:0000256" key="1">
    <source>
        <dbReference type="SAM" id="Phobius"/>
    </source>
</evidence>
<feature type="transmembrane region" description="Helical" evidence="1">
    <location>
        <begin position="49"/>
        <end position="68"/>
    </location>
</feature>
<accession>A0A5J9UY22</accession>
<name>A0A5J9UY22_9POAL</name>
<organism evidence="2 3">
    <name type="scientific">Eragrostis curvula</name>
    <name type="common">weeping love grass</name>
    <dbReference type="NCBI Taxonomy" id="38414"/>
    <lineage>
        <taxon>Eukaryota</taxon>
        <taxon>Viridiplantae</taxon>
        <taxon>Streptophyta</taxon>
        <taxon>Embryophyta</taxon>
        <taxon>Tracheophyta</taxon>
        <taxon>Spermatophyta</taxon>
        <taxon>Magnoliopsida</taxon>
        <taxon>Liliopsida</taxon>
        <taxon>Poales</taxon>
        <taxon>Poaceae</taxon>
        <taxon>PACMAD clade</taxon>
        <taxon>Chloridoideae</taxon>
        <taxon>Eragrostideae</taxon>
        <taxon>Eragrostidinae</taxon>
        <taxon>Eragrostis</taxon>
    </lineage>
</organism>
<evidence type="ECO:0000313" key="2">
    <source>
        <dbReference type="EMBL" id="TVU28759.1"/>
    </source>
</evidence>
<keyword evidence="3" id="KW-1185">Reference proteome</keyword>
<keyword evidence="1" id="KW-1133">Transmembrane helix</keyword>
<keyword evidence="1" id="KW-0812">Transmembrane</keyword>
<gene>
    <name evidence="2" type="ORF">EJB05_20291</name>
</gene>
<dbReference type="Proteomes" id="UP000324897">
    <property type="component" value="Chromosome 1"/>
</dbReference>
<comment type="caution">
    <text evidence="2">The sequence shown here is derived from an EMBL/GenBank/DDBJ whole genome shotgun (WGS) entry which is preliminary data.</text>
</comment>
<feature type="non-terminal residue" evidence="2">
    <location>
        <position position="1"/>
    </location>
</feature>
<reference evidence="2 3" key="1">
    <citation type="journal article" date="2019" name="Sci. Rep.">
        <title>A high-quality genome of Eragrostis curvula grass provides insights into Poaceae evolution and supports new strategies to enhance forage quality.</title>
        <authorList>
            <person name="Carballo J."/>
            <person name="Santos B.A.C.M."/>
            <person name="Zappacosta D."/>
            <person name="Garbus I."/>
            <person name="Selva J.P."/>
            <person name="Gallo C.A."/>
            <person name="Diaz A."/>
            <person name="Albertini E."/>
            <person name="Caccamo M."/>
            <person name="Echenique V."/>
        </authorList>
    </citation>
    <scope>NUCLEOTIDE SEQUENCE [LARGE SCALE GENOMIC DNA]</scope>
    <source>
        <strain evidence="3">cv. Victoria</strain>
        <tissue evidence="2">Leaf</tissue>
    </source>
</reference>
<sequence length="148" mass="15742">MDAWAPDNRAHRLSVVLFASNETGTANTMYRIVTEPGNAARNRMKTSHILLLALALVLVTTSPGGMAARVNVNLNCATTSVVMETEGPCSTSSCADFCAAKFQGSGTCFPQGCKCSLCRTFRRRRRTDGVAIAASNAGCSDVRTYALL</sequence>
<dbReference type="EMBL" id="RWGY01000011">
    <property type="protein sequence ID" value="TVU28759.1"/>
    <property type="molecule type" value="Genomic_DNA"/>
</dbReference>
<dbReference type="Gramene" id="TVU28759">
    <property type="protein sequence ID" value="TVU28759"/>
    <property type="gene ID" value="EJB05_20291"/>
</dbReference>
<keyword evidence="1" id="KW-0472">Membrane</keyword>
<proteinExistence type="predicted"/>
<protein>
    <submittedName>
        <fullName evidence="2">Uncharacterized protein</fullName>
    </submittedName>
</protein>